<gene>
    <name evidence="1" type="ORF">UFOVP683_27</name>
</gene>
<dbReference type="EMBL" id="LR796653">
    <property type="protein sequence ID" value="CAB4157497.1"/>
    <property type="molecule type" value="Genomic_DNA"/>
</dbReference>
<proteinExistence type="predicted"/>
<evidence type="ECO:0000313" key="1">
    <source>
        <dbReference type="EMBL" id="CAB4157497.1"/>
    </source>
</evidence>
<accession>A0A6J5NFD6</accession>
<name>A0A6J5NFD6_9CAUD</name>
<reference evidence="1" key="1">
    <citation type="submission" date="2020-04" db="EMBL/GenBank/DDBJ databases">
        <authorList>
            <person name="Chiriac C."/>
            <person name="Salcher M."/>
            <person name="Ghai R."/>
            <person name="Kavagutti S V."/>
        </authorList>
    </citation>
    <scope>NUCLEOTIDE SEQUENCE</scope>
</reference>
<protein>
    <submittedName>
        <fullName evidence="1">Uncharacterized protein</fullName>
    </submittedName>
</protein>
<sequence length="95" mass="10903">MFDVMLKYVPTRLMYQVIPTMFVNTIDAYLDGLLDEQDIKDLIGYTKVAEKGLVSLEYAIEIMHCIANEQPYDKKKMLALRNWAVGNPTKQAIDS</sequence>
<organism evidence="1">
    <name type="scientific">uncultured Caudovirales phage</name>
    <dbReference type="NCBI Taxonomy" id="2100421"/>
    <lineage>
        <taxon>Viruses</taxon>
        <taxon>Duplodnaviria</taxon>
        <taxon>Heunggongvirae</taxon>
        <taxon>Uroviricota</taxon>
        <taxon>Caudoviricetes</taxon>
        <taxon>Peduoviridae</taxon>
        <taxon>Maltschvirus</taxon>
        <taxon>Maltschvirus maltsch</taxon>
    </lineage>
</organism>